<dbReference type="PROSITE" id="PS51294">
    <property type="entry name" value="HTH_MYB"/>
    <property type="match status" value="1"/>
</dbReference>
<dbReference type="Pfam" id="PF00249">
    <property type="entry name" value="Myb_DNA-binding"/>
    <property type="match status" value="1"/>
</dbReference>
<dbReference type="EMBL" id="JALLPJ020000322">
    <property type="protein sequence ID" value="KAL3795388.1"/>
    <property type="molecule type" value="Genomic_DNA"/>
</dbReference>
<dbReference type="InterPro" id="IPR001623">
    <property type="entry name" value="DnaJ_domain"/>
</dbReference>
<feature type="domain" description="HTH myb-type" evidence="8">
    <location>
        <begin position="572"/>
        <end position="632"/>
    </location>
</feature>
<dbReference type="PROSITE" id="PS50090">
    <property type="entry name" value="MYB_LIKE"/>
    <property type="match status" value="2"/>
</dbReference>
<dbReference type="CDD" id="cd06257">
    <property type="entry name" value="DnaJ"/>
    <property type="match status" value="1"/>
</dbReference>
<evidence type="ECO:0000256" key="4">
    <source>
        <dbReference type="SAM" id="MobiDB-lite"/>
    </source>
</evidence>
<dbReference type="GO" id="GO:0006325">
    <property type="term" value="P:chromatin organization"/>
    <property type="evidence" value="ECO:0007669"/>
    <property type="project" value="UniProtKB-KW"/>
</dbReference>
<evidence type="ECO:0000256" key="1">
    <source>
        <dbReference type="ARBA" id="ARBA00004514"/>
    </source>
</evidence>
<comment type="subcellular location">
    <subcellularLocation>
        <location evidence="1">Cytoplasm</location>
        <location evidence="1">Cytosol</location>
    </subcellularLocation>
</comment>
<keyword evidence="3" id="KW-0156">Chromatin regulator</keyword>
<name>A0ABD3Q5K2_9STRA</name>
<dbReference type="PANTHER" id="PTHR43999">
    <property type="entry name" value="DNAJ HOMOLOG SUBFAMILY C MEMBER 2"/>
    <property type="match status" value="1"/>
</dbReference>
<evidence type="ECO:0000256" key="3">
    <source>
        <dbReference type="ARBA" id="ARBA00022853"/>
    </source>
</evidence>
<organism evidence="9 10">
    <name type="scientific">Cyclotella atomus</name>
    <dbReference type="NCBI Taxonomy" id="382360"/>
    <lineage>
        <taxon>Eukaryota</taxon>
        <taxon>Sar</taxon>
        <taxon>Stramenopiles</taxon>
        <taxon>Ochrophyta</taxon>
        <taxon>Bacillariophyta</taxon>
        <taxon>Coscinodiscophyceae</taxon>
        <taxon>Thalassiosirophycidae</taxon>
        <taxon>Stephanodiscales</taxon>
        <taxon>Stephanodiscaceae</taxon>
        <taxon>Cyclotella</taxon>
    </lineage>
</organism>
<dbReference type="InterPro" id="IPR009057">
    <property type="entry name" value="Homeodomain-like_sf"/>
</dbReference>
<dbReference type="GO" id="GO:0005829">
    <property type="term" value="C:cytosol"/>
    <property type="evidence" value="ECO:0007669"/>
    <property type="project" value="UniProtKB-SubCell"/>
</dbReference>
<dbReference type="SMART" id="SM00271">
    <property type="entry name" value="DnaJ"/>
    <property type="match status" value="1"/>
</dbReference>
<dbReference type="Proteomes" id="UP001530400">
    <property type="component" value="Unassembled WGS sequence"/>
</dbReference>
<feature type="region of interest" description="Disordered" evidence="4">
    <location>
        <begin position="310"/>
        <end position="348"/>
    </location>
</feature>
<gene>
    <name evidence="9" type="ORF">ACHAWO_002635</name>
</gene>
<feature type="domain" description="SANT" evidence="7">
    <location>
        <begin position="575"/>
        <end position="632"/>
    </location>
</feature>
<evidence type="ECO:0000259" key="5">
    <source>
        <dbReference type="PROSITE" id="PS50076"/>
    </source>
</evidence>
<dbReference type="PROSITE" id="PS50076">
    <property type="entry name" value="DNAJ_2"/>
    <property type="match status" value="1"/>
</dbReference>
<evidence type="ECO:0000259" key="8">
    <source>
        <dbReference type="PROSITE" id="PS51294"/>
    </source>
</evidence>
<dbReference type="Pfam" id="PF21884">
    <property type="entry name" value="ZUO1-like_ZHD"/>
    <property type="match status" value="1"/>
</dbReference>
<accession>A0ABD3Q5K2</accession>
<protein>
    <recommendedName>
        <fullName evidence="2">DnaJ homolog subfamily C member 2</fullName>
    </recommendedName>
</protein>
<feature type="region of interest" description="Disordered" evidence="4">
    <location>
        <begin position="194"/>
        <end position="232"/>
    </location>
</feature>
<dbReference type="InterPro" id="IPR017930">
    <property type="entry name" value="Myb_dom"/>
</dbReference>
<dbReference type="InterPro" id="IPR044634">
    <property type="entry name" value="Zuotin/DnaJC2"/>
</dbReference>
<dbReference type="InterPro" id="IPR054076">
    <property type="entry name" value="ZUO1-like_ZHD"/>
</dbReference>
<dbReference type="InterPro" id="IPR042569">
    <property type="entry name" value="RAC_head_sf"/>
</dbReference>
<dbReference type="AlphaFoldDB" id="A0ABD3Q5K2"/>
<dbReference type="SMART" id="SM00717">
    <property type="entry name" value="SANT"/>
    <property type="match status" value="2"/>
</dbReference>
<dbReference type="Pfam" id="PF23082">
    <property type="entry name" value="Myb_DNA-binding_2"/>
    <property type="match status" value="1"/>
</dbReference>
<dbReference type="InterPro" id="IPR036869">
    <property type="entry name" value="J_dom_sf"/>
</dbReference>
<comment type="caution">
    <text evidence="9">The sequence shown here is derived from an EMBL/GenBank/DDBJ whole genome shotgun (WGS) entry which is preliminary data.</text>
</comment>
<reference evidence="9 10" key="1">
    <citation type="submission" date="2024-10" db="EMBL/GenBank/DDBJ databases">
        <title>Updated reference genomes for cyclostephanoid diatoms.</title>
        <authorList>
            <person name="Roberts W.R."/>
            <person name="Alverson A.J."/>
        </authorList>
    </citation>
    <scope>NUCLEOTIDE SEQUENCE [LARGE SCALE GENOMIC DNA]</scope>
    <source>
        <strain evidence="9 10">AJA010-31</strain>
    </source>
</reference>
<dbReference type="Gene3D" id="1.10.10.60">
    <property type="entry name" value="Homeodomain-like"/>
    <property type="match status" value="2"/>
</dbReference>
<dbReference type="PRINTS" id="PR00625">
    <property type="entry name" value="JDOMAIN"/>
</dbReference>
<evidence type="ECO:0000313" key="9">
    <source>
        <dbReference type="EMBL" id="KAL3795388.1"/>
    </source>
</evidence>
<dbReference type="PROSITE" id="PS51293">
    <property type="entry name" value="SANT"/>
    <property type="match status" value="1"/>
</dbReference>
<feature type="domain" description="Myb-like" evidence="6">
    <location>
        <begin position="494"/>
        <end position="555"/>
    </location>
</feature>
<evidence type="ECO:0000259" key="7">
    <source>
        <dbReference type="PROSITE" id="PS51293"/>
    </source>
</evidence>
<feature type="domain" description="J" evidence="5">
    <location>
        <begin position="88"/>
        <end position="154"/>
    </location>
</feature>
<dbReference type="CDD" id="cd00167">
    <property type="entry name" value="SANT"/>
    <property type="match status" value="2"/>
</dbReference>
<proteinExistence type="predicted"/>
<dbReference type="SUPFAM" id="SSF46689">
    <property type="entry name" value="Homeodomain-like"/>
    <property type="match status" value="2"/>
</dbReference>
<dbReference type="Pfam" id="PF00226">
    <property type="entry name" value="DnaJ"/>
    <property type="match status" value="1"/>
</dbReference>
<feature type="domain" description="Myb-like" evidence="6">
    <location>
        <begin position="572"/>
        <end position="628"/>
    </location>
</feature>
<dbReference type="Gene3D" id="1.10.287.110">
    <property type="entry name" value="DnaJ domain"/>
    <property type="match status" value="1"/>
</dbReference>
<dbReference type="Gene3D" id="1.10.8.840">
    <property type="entry name" value="Ribosome-associated complex head domain"/>
    <property type="match status" value="1"/>
</dbReference>
<dbReference type="InterPro" id="IPR017884">
    <property type="entry name" value="SANT_dom"/>
</dbReference>
<evidence type="ECO:0000313" key="10">
    <source>
        <dbReference type="Proteomes" id="UP001530400"/>
    </source>
</evidence>
<dbReference type="SUPFAM" id="SSF46565">
    <property type="entry name" value="Chaperone J-domain"/>
    <property type="match status" value="1"/>
</dbReference>
<dbReference type="PANTHER" id="PTHR43999:SF1">
    <property type="entry name" value="DNAJ HOMOLOG SUBFAMILY C MEMBER 2"/>
    <property type="match status" value="1"/>
</dbReference>
<keyword evidence="10" id="KW-1185">Reference proteome</keyword>
<evidence type="ECO:0000256" key="2">
    <source>
        <dbReference type="ARBA" id="ARBA00014469"/>
    </source>
</evidence>
<sequence>MTATITPIASLDWPTTPLKTSRIERAGSSYLAYESRLLNRRSFLHSSSFYQKAQNGDASSADESPADQEKKKEYDLLTISERKLQKLNYYQVLQRNLPLHASADEIKKAYHKACLKYHPDKTGRGEEDEVFLLVKAAFDTLSDPVKRRSYDSTVDFDESIPKEGVEESEFYNVYGPVFERNLRFASFNDPAKQVAKEGGEMTSPGGKKKKKKGGGGGNAPKSKETCPPFGNDDTPLDQVHKFYEFWTHFESWRDFTLKASKETEHDMDAADSRDEKRWMKQEIDRKLKKMKREEMARINLLVERAMAADPRLKREKEKERKEKAAKEEAKRKVEEEKAEKERIEREAREKEAAAAAEIAASQKANDKKLKEQQKKQLRKAKQLFRKLAMTAYQAAIPNSESAGKVWDDLEQMNDDIELLCDKLSFLELNSLSDALGGAAAVEEDGNAPICVDALAEVRQCAQETASGVERQSLLALEQRKQARQEAADKAREAKAARASAPWTKDELSALAKGVKKYPPGGSNRWDAIALFVNNLCKQPDPRTKEECIEKFNQIAASSAPPQASDKEVAGGEKDVATTAWTEEEDNLLQEMLRKYPADMDKNERWKAIAKGVPGKTKKDCVERFKAIREAVRQKS</sequence>
<dbReference type="InterPro" id="IPR001005">
    <property type="entry name" value="SANT/Myb"/>
</dbReference>
<evidence type="ECO:0000259" key="6">
    <source>
        <dbReference type="PROSITE" id="PS50090"/>
    </source>
</evidence>